<dbReference type="Pfam" id="PF02518">
    <property type="entry name" value="HATPase_c"/>
    <property type="match status" value="1"/>
</dbReference>
<dbReference type="SUPFAM" id="SSF52172">
    <property type="entry name" value="CheY-like"/>
    <property type="match status" value="3"/>
</dbReference>
<evidence type="ECO:0000256" key="13">
    <source>
        <dbReference type="ARBA" id="ARBA00023136"/>
    </source>
</evidence>
<dbReference type="PRINTS" id="PR00344">
    <property type="entry name" value="BCTRLSENSOR"/>
</dbReference>
<feature type="domain" description="Response regulatory" evidence="20">
    <location>
        <begin position="479"/>
        <end position="592"/>
    </location>
</feature>
<dbReference type="FunFam" id="3.40.50.2300:FF:000001">
    <property type="entry name" value="DNA-binding response regulator PhoB"/>
    <property type="match status" value="1"/>
</dbReference>
<keyword evidence="5 17" id="KW-0597">Phosphoprotein</keyword>
<evidence type="ECO:0000256" key="5">
    <source>
        <dbReference type="ARBA" id="ARBA00022553"/>
    </source>
</evidence>
<dbReference type="SMART" id="SM00387">
    <property type="entry name" value="HATPase_c"/>
    <property type="match status" value="1"/>
</dbReference>
<dbReference type="GO" id="GO:0003677">
    <property type="term" value="F:DNA binding"/>
    <property type="evidence" value="ECO:0007669"/>
    <property type="project" value="UniProtKB-KW"/>
</dbReference>
<dbReference type="SUPFAM" id="SSF55874">
    <property type="entry name" value="ATPase domain of HSP90 chaperone/DNA topoisomerase II/histidine kinase"/>
    <property type="match status" value="1"/>
</dbReference>
<evidence type="ECO:0000256" key="1">
    <source>
        <dbReference type="ARBA" id="ARBA00000085"/>
    </source>
</evidence>
<dbReference type="CDD" id="cd17574">
    <property type="entry name" value="REC_OmpR"/>
    <property type="match status" value="1"/>
</dbReference>
<dbReference type="SUPFAM" id="SSF47384">
    <property type="entry name" value="Homodimeric domain of signal transducing histidine kinase"/>
    <property type="match status" value="1"/>
</dbReference>
<dbReference type="EC" id="2.7.13.3" evidence="4"/>
<dbReference type="STRING" id="111780.Sta7437_4188"/>
<evidence type="ECO:0000259" key="20">
    <source>
        <dbReference type="PROSITE" id="PS50110"/>
    </source>
</evidence>
<organism evidence="21 22">
    <name type="scientific">Stanieria cyanosphaera (strain ATCC 29371 / PCC 7437)</name>
    <dbReference type="NCBI Taxonomy" id="111780"/>
    <lineage>
        <taxon>Bacteria</taxon>
        <taxon>Bacillati</taxon>
        <taxon>Cyanobacteriota</taxon>
        <taxon>Cyanophyceae</taxon>
        <taxon>Pleurocapsales</taxon>
        <taxon>Dermocarpellaceae</taxon>
        <taxon>Stanieria</taxon>
    </lineage>
</organism>
<dbReference type="HOGENOM" id="CLU_000445_114_15_3"/>
<evidence type="ECO:0000256" key="2">
    <source>
        <dbReference type="ARBA" id="ARBA00004370"/>
    </source>
</evidence>
<evidence type="ECO:0000313" key="22">
    <source>
        <dbReference type="Proteomes" id="UP000010473"/>
    </source>
</evidence>
<dbReference type="InterPro" id="IPR004358">
    <property type="entry name" value="Sig_transdc_His_kin-like_C"/>
</dbReference>
<evidence type="ECO:0000256" key="15">
    <source>
        <dbReference type="ARBA" id="ARBA00023306"/>
    </source>
</evidence>
<dbReference type="AlphaFoldDB" id="K9Y049"/>
<dbReference type="Gene3D" id="3.30.565.10">
    <property type="entry name" value="Histidine kinase-like ATPase, C-terminal domain"/>
    <property type="match status" value="1"/>
</dbReference>
<dbReference type="Pfam" id="PF00072">
    <property type="entry name" value="Response_reg"/>
    <property type="match status" value="3"/>
</dbReference>
<evidence type="ECO:0000256" key="16">
    <source>
        <dbReference type="ARBA" id="ARBA00074306"/>
    </source>
</evidence>
<keyword evidence="15" id="KW-0131">Cell cycle</keyword>
<keyword evidence="11" id="KW-0805">Transcription regulation</keyword>
<gene>
    <name evidence="21" type="ordered locus">Sta7437_4188</name>
</gene>
<keyword evidence="13" id="KW-0472">Membrane</keyword>
<evidence type="ECO:0000256" key="14">
    <source>
        <dbReference type="ARBA" id="ARBA00023163"/>
    </source>
</evidence>
<evidence type="ECO:0000256" key="18">
    <source>
        <dbReference type="SAM" id="Coils"/>
    </source>
</evidence>
<name>K9Y049_STAC7</name>
<keyword evidence="9" id="KW-0067">ATP-binding</keyword>
<keyword evidence="7" id="KW-0547">Nucleotide-binding</keyword>
<dbReference type="PROSITE" id="PS50109">
    <property type="entry name" value="HIS_KIN"/>
    <property type="match status" value="1"/>
</dbReference>
<dbReference type="eggNOG" id="COG2205">
    <property type="taxonomic scope" value="Bacteria"/>
</dbReference>
<dbReference type="InterPro" id="IPR036097">
    <property type="entry name" value="HisK_dim/P_sf"/>
</dbReference>
<dbReference type="EMBL" id="CP003653">
    <property type="protein sequence ID" value="AFZ37664.1"/>
    <property type="molecule type" value="Genomic_DNA"/>
</dbReference>
<dbReference type="InterPro" id="IPR003594">
    <property type="entry name" value="HATPase_dom"/>
</dbReference>
<feature type="domain" description="Histidine kinase" evidence="19">
    <location>
        <begin position="232"/>
        <end position="454"/>
    </location>
</feature>
<dbReference type="InterPro" id="IPR005467">
    <property type="entry name" value="His_kinase_dom"/>
</dbReference>
<dbReference type="eggNOG" id="COG0745">
    <property type="taxonomic scope" value="Bacteria"/>
</dbReference>
<feature type="coiled-coil region" evidence="18">
    <location>
        <begin position="127"/>
        <end position="225"/>
    </location>
</feature>
<keyword evidence="18" id="KW-0175">Coiled coil</keyword>
<comment type="similarity">
    <text evidence="3">In the N-terminal section; belongs to the phytochrome family.</text>
</comment>
<dbReference type="SMART" id="SM00448">
    <property type="entry name" value="REC"/>
    <property type="match status" value="3"/>
</dbReference>
<evidence type="ECO:0000256" key="10">
    <source>
        <dbReference type="ARBA" id="ARBA00023012"/>
    </source>
</evidence>
<dbReference type="Proteomes" id="UP000010473">
    <property type="component" value="Chromosome"/>
</dbReference>
<dbReference type="OrthoDB" id="580816at2"/>
<comment type="subcellular location">
    <subcellularLocation>
        <location evidence="2">Membrane</location>
    </subcellularLocation>
</comment>
<evidence type="ECO:0000259" key="19">
    <source>
        <dbReference type="PROSITE" id="PS50109"/>
    </source>
</evidence>
<feature type="modified residue" description="4-aspartylphosphate" evidence="17">
    <location>
        <position position="648"/>
    </location>
</feature>
<feature type="domain" description="Response regulatory" evidence="20">
    <location>
        <begin position="599"/>
        <end position="715"/>
    </location>
</feature>
<sequence>MTVNPVGQSILIVDDNPNNLEVLSETLMSAGFQVAVALDGETAIEQIEYHQPELILLDIMMPGIDGFETCRRIKANAATTDIPIIFMTALSDTQHKVQGFSLGAVDYITKPFQQEEVIARVRVQLQLRNLSRTMDQQNKILKNEISQRETAENSLIKLNQELEQRVQERTTKLLKTLQQLRHTQVRLLQQKEELEIRVQERTAELARSITEAEKARTEAEKANQSKSTFLANMSHELRTPMNAIIGYSEMLMEEAEDLGQEDFLPDLHKIHGAAKHLLSLINDILDLSKIEAGRMELYPEHFEVRNLVEDVVATIQPLVEKNGNHLKIDLPDNLGTMHTDLIKIRQSLFNLLSNSCKFTENGTITLKVERYLNSGHHWLSLQVKDTGIGMSPEQLSRLFQAFTQADASTTRKYGGTGLGLAITKRFCQMMGGDIVVESQFGKGSTFTIHLPIEVKKLVKSGKGDRNVKQLDTHSAGQNTILVIDDDPTIHDLISRFLSKQGFKVVAATSGQEGLRLAKQLQPQAITLDVMMPEMDGWTVLAALKADPESSHIPVIMMSIVDNQNLGYALGAADYLLKPINRQQLVSVLQKYSLEYFANSVLVVEDDDNTREIIARQLIKEGWQVTAVENGRKALEAINLQTPDLIISDLMMPEMDGFELIHELRQQEQLRSLPVVVLTAKDLTQLERQRLQGHVNKIFQKGSYTSEVLLTQLHNLLSEAISRQSSKQVAVI</sequence>
<dbReference type="PROSITE" id="PS50110">
    <property type="entry name" value="RESPONSE_REGULATORY"/>
    <property type="match status" value="3"/>
</dbReference>
<dbReference type="PANTHER" id="PTHR43047">
    <property type="entry name" value="TWO-COMPONENT HISTIDINE PROTEIN KINASE"/>
    <property type="match status" value="1"/>
</dbReference>
<dbReference type="CDD" id="cd19920">
    <property type="entry name" value="REC_PA4781-like"/>
    <property type="match status" value="1"/>
</dbReference>
<comment type="catalytic activity">
    <reaction evidence="1">
        <text>ATP + protein L-histidine = ADP + protein N-phospho-L-histidine.</text>
        <dbReference type="EC" id="2.7.13.3"/>
    </reaction>
</comment>
<dbReference type="InterPro" id="IPR003661">
    <property type="entry name" value="HisK_dim/P_dom"/>
</dbReference>
<dbReference type="SMART" id="SM00388">
    <property type="entry name" value="HisKA"/>
    <property type="match status" value="1"/>
</dbReference>
<dbReference type="PATRIC" id="fig|111780.3.peg.4339"/>
<evidence type="ECO:0000256" key="6">
    <source>
        <dbReference type="ARBA" id="ARBA00022679"/>
    </source>
</evidence>
<proteinExistence type="inferred from homology"/>
<dbReference type="GO" id="GO:0005524">
    <property type="term" value="F:ATP binding"/>
    <property type="evidence" value="ECO:0007669"/>
    <property type="project" value="UniProtKB-KW"/>
</dbReference>
<dbReference type="Gene3D" id="1.10.287.130">
    <property type="match status" value="1"/>
</dbReference>
<dbReference type="GO" id="GO:0000155">
    <property type="term" value="F:phosphorelay sensor kinase activity"/>
    <property type="evidence" value="ECO:0007669"/>
    <property type="project" value="InterPro"/>
</dbReference>
<keyword evidence="6" id="KW-0808">Transferase</keyword>
<protein>
    <recommendedName>
        <fullName evidence="16">Circadian input-output histidine kinase CikA</fullName>
        <ecNumber evidence="4">2.7.13.3</ecNumber>
    </recommendedName>
</protein>
<dbReference type="PANTHER" id="PTHR43047:SF72">
    <property type="entry name" value="OSMOSENSING HISTIDINE PROTEIN KINASE SLN1"/>
    <property type="match status" value="1"/>
</dbReference>
<evidence type="ECO:0000256" key="8">
    <source>
        <dbReference type="ARBA" id="ARBA00022777"/>
    </source>
</evidence>
<dbReference type="CDD" id="cd00082">
    <property type="entry name" value="HisKA"/>
    <property type="match status" value="1"/>
</dbReference>
<dbReference type="eggNOG" id="COG3706">
    <property type="taxonomic scope" value="Bacteria"/>
</dbReference>
<feature type="modified residue" description="4-aspartylphosphate" evidence="17">
    <location>
        <position position="58"/>
    </location>
</feature>
<dbReference type="InterPro" id="IPR001789">
    <property type="entry name" value="Sig_transdc_resp-reg_receiver"/>
</dbReference>
<evidence type="ECO:0000256" key="7">
    <source>
        <dbReference type="ARBA" id="ARBA00022741"/>
    </source>
</evidence>
<evidence type="ECO:0000256" key="4">
    <source>
        <dbReference type="ARBA" id="ARBA00012438"/>
    </source>
</evidence>
<reference evidence="22" key="1">
    <citation type="journal article" date="2013" name="Proc. Natl. Acad. Sci. U.S.A.">
        <title>Improving the coverage of the cyanobacterial phylum using diversity-driven genome sequencing.</title>
        <authorList>
            <person name="Shih P.M."/>
            <person name="Wu D."/>
            <person name="Latifi A."/>
            <person name="Axen S.D."/>
            <person name="Fewer D.P."/>
            <person name="Talla E."/>
            <person name="Calteau A."/>
            <person name="Cai F."/>
            <person name="Tandeau de Marsac N."/>
            <person name="Rippka R."/>
            <person name="Herdman M."/>
            <person name="Sivonen K."/>
            <person name="Coursin T."/>
            <person name="Laurent T."/>
            <person name="Goodwin L."/>
            <person name="Nolan M."/>
            <person name="Davenport K.W."/>
            <person name="Han C.S."/>
            <person name="Rubin E.M."/>
            <person name="Eisen J.A."/>
            <person name="Woyke T."/>
            <person name="Gugger M."/>
            <person name="Kerfeld C.A."/>
        </authorList>
    </citation>
    <scope>NUCLEOTIDE SEQUENCE [LARGE SCALE GENOMIC DNA]</scope>
    <source>
        <strain evidence="22">ATCC 29371 / PCC 7437</strain>
    </source>
</reference>
<evidence type="ECO:0000256" key="17">
    <source>
        <dbReference type="PROSITE-ProRule" id="PRU00169"/>
    </source>
</evidence>
<keyword evidence="8 21" id="KW-0418">Kinase</keyword>
<evidence type="ECO:0000256" key="9">
    <source>
        <dbReference type="ARBA" id="ARBA00022840"/>
    </source>
</evidence>
<feature type="domain" description="Response regulatory" evidence="20">
    <location>
        <begin position="9"/>
        <end position="125"/>
    </location>
</feature>
<dbReference type="FunFam" id="3.30.565.10:FF:000010">
    <property type="entry name" value="Sensor histidine kinase RcsC"/>
    <property type="match status" value="1"/>
</dbReference>
<keyword evidence="14" id="KW-0804">Transcription</keyword>
<dbReference type="KEGG" id="scs:Sta7437_4188"/>
<evidence type="ECO:0000256" key="11">
    <source>
        <dbReference type="ARBA" id="ARBA00023015"/>
    </source>
</evidence>
<accession>K9Y049</accession>
<dbReference type="GO" id="GO:0005886">
    <property type="term" value="C:plasma membrane"/>
    <property type="evidence" value="ECO:0007669"/>
    <property type="project" value="TreeGrafter"/>
</dbReference>
<keyword evidence="22" id="KW-1185">Reference proteome</keyword>
<evidence type="ECO:0000313" key="21">
    <source>
        <dbReference type="EMBL" id="AFZ37664.1"/>
    </source>
</evidence>
<dbReference type="RefSeq" id="WP_015195318.1">
    <property type="nucleotide sequence ID" value="NC_019748.1"/>
</dbReference>
<dbReference type="Gene3D" id="3.40.50.2300">
    <property type="match status" value="3"/>
</dbReference>
<keyword evidence="12" id="KW-0238">DNA-binding</keyword>
<feature type="modified residue" description="4-aspartylphosphate" evidence="17">
    <location>
        <position position="528"/>
    </location>
</feature>
<dbReference type="GO" id="GO:0009927">
    <property type="term" value="F:histidine phosphotransfer kinase activity"/>
    <property type="evidence" value="ECO:0007669"/>
    <property type="project" value="TreeGrafter"/>
</dbReference>
<dbReference type="Pfam" id="PF00512">
    <property type="entry name" value="HisKA"/>
    <property type="match status" value="1"/>
</dbReference>
<evidence type="ECO:0000256" key="3">
    <source>
        <dbReference type="ARBA" id="ARBA00006402"/>
    </source>
</evidence>
<dbReference type="InterPro" id="IPR011006">
    <property type="entry name" value="CheY-like_superfamily"/>
</dbReference>
<dbReference type="CDD" id="cd16922">
    <property type="entry name" value="HATPase_EvgS-ArcB-TorS-like"/>
    <property type="match status" value="1"/>
</dbReference>
<dbReference type="InterPro" id="IPR036890">
    <property type="entry name" value="HATPase_C_sf"/>
</dbReference>
<dbReference type="FunFam" id="1.10.287.130:FF:000038">
    <property type="entry name" value="Sensory transduction histidine kinase"/>
    <property type="match status" value="1"/>
</dbReference>
<keyword evidence="10" id="KW-0902">Two-component regulatory system</keyword>
<evidence type="ECO:0000256" key="12">
    <source>
        <dbReference type="ARBA" id="ARBA00023125"/>
    </source>
</evidence>